<sequence length="447" mass="52745">MAITKIHPIKSTLNLAIDYITSDDKTDKQILISSDGCSPATAHLQFMNTRETNDTRGTVLARHLIQSFVPGEVSPDKAHEIGIALAKEVLNGEYEYVLATHVDRNHIHNHIIFNNVNWKTGKCYQSNKRSYHKIRYQSDKLCKENNLIVIDEYYEKYKKKYKTRGKSYREYQEDKKGASWKSKLQFDIDRAIKKAKDWEDFLHLMEQYGYEIKHGKHIAFKKIDGQQRFTRAMRIGEDYTEKRLKKRILEEVDMKNKRPKAPFKPLDNVIDISANDKAKSSPGYKYWATKHNLSTMADTINQVRNEGFKTREQLEKAIHEKATEVQNLLTENKEIEKLIEVKKKIMENRYTIEQYKEIHKYAKAHPEDKAFINEYNPQLMLYKKAVAESFQDSNILPTTKQIYEDLEKLHTKKESLIEKLSQSRQEQDRLYKYKKNYDNYLGKGVER</sequence>
<organism evidence="3 4">
    <name type="scientific">Clostridium novyi A str. 4552</name>
    <dbReference type="NCBI Taxonomy" id="1444289"/>
    <lineage>
        <taxon>Bacteria</taxon>
        <taxon>Bacillati</taxon>
        <taxon>Bacillota</taxon>
        <taxon>Clostridia</taxon>
        <taxon>Eubacteriales</taxon>
        <taxon>Clostridiaceae</taxon>
        <taxon>Clostridium</taxon>
    </lineage>
</organism>
<evidence type="ECO:0000313" key="4">
    <source>
        <dbReference type="Proteomes" id="UP000030012"/>
    </source>
</evidence>
<dbReference type="EMBL" id="JENJ01000117">
    <property type="protein sequence ID" value="KGM92812.1"/>
    <property type="molecule type" value="Genomic_DNA"/>
</dbReference>
<reference evidence="3 4" key="1">
    <citation type="submission" date="2014-01" db="EMBL/GenBank/DDBJ databases">
        <title>Plasmidome dynamics in the species complex Clostridium novyi sensu lato converts strains of independent lineages into distinctly different pathogens.</title>
        <authorList>
            <person name="Skarin H."/>
            <person name="Segerman B."/>
        </authorList>
    </citation>
    <scope>NUCLEOTIDE SEQUENCE [LARGE SCALE GENOMIC DNA]</scope>
    <source>
        <strain evidence="3 4">4552</strain>
    </source>
</reference>
<keyword evidence="3" id="KW-0255">Endonuclease</keyword>
<dbReference type="RefSeq" id="WP_018579543.1">
    <property type="nucleotide sequence ID" value="NZ_JENJ01000117.1"/>
</dbReference>
<keyword evidence="3" id="KW-0378">Hydrolase</keyword>
<evidence type="ECO:0000259" key="2">
    <source>
        <dbReference type="Pfam" id="PF03432"/>
    </source>
</evidence>
<keyword evidence="3" id="KW-0540">Nuclease</keyword>
<protein>
    <submittedName>
        <fullName evidence="3">Endonuclease</fullName>
    </submittedName>
</protein>
<keyword evidence="1" id="KW-0175">Coiled coil</keyword>
<dbReference type="GO" id="GO:0004519">
    <property type="term" value="F:endonuclease activity"/>
    <property type="evidence" value="ECO:0007669"/>
    <property type="project" value="UniProtKB-KW"/>
</dbReference>
<comment type="caution">
    <text evidence="3">The sequence shown here is derived from an EMBL/GenBank/DDBJ whole genome shotgun (WGS) entry which is preliminary data.</text>
</comment>
<accession>A0A0A0HW77</accession>
<gene>
    <name evidence="3" type="ORF">Z968_12785</name>
</gene>
<evidence type="ECO:0000313" key="3">
    <source>
        <dbReference type="EMBL" id="KGM92812.1"/>
    </source>
</evidence>
<evidence type="ECO:0000256" key="1">
    <source>
        <dbReference type="SAM" id="Coils"/>
    </source>
</evidence>
<dbReference type="OrthoDB" id="9762440at2"/>
<dbReference type="AlphaFoldDB" id="A0A0A0HW77"/>
<name>A0A0A0HW77_CLONO</name>
<feature type="coiled-coil region" evidence="1">
    <location>
        <begin position="311"/>
        <end position="338"/>
    </location>
</feature>
<feature type="domain" description="MobA/VirD2-like nuclease" evidence="2">
    <location>
        <begin position="19"/>
        <end position="147"/>
    </location>
</feature>
<proteinExistence type="predicted"/>
<dbReference type="Pfam" id="PF03432">
    <property type="entry name" value="Relaxase"/>
    <property type="match status" value="1"/>
</dbReference>
<dbReference type="InterPro" id="IPR005094">
    <property type="entry name" value="Endonuclease_MobA/VirD2"/>
</dbReference>
<dbReference type="Proteomes" id="UP000030012">
    <property type="component" value="Unassembled WGS sequence"/>
</dbReference>